<evidence type="ECO:0000256" key="1">
    <source>
        <dbReference type="SAM" id="Phobius"/>
    </source>
</evidence>
<gene>
    <name evidence="2" type="ORF">SLS63_004956</name>
</gene>
<keyword evidence="1" id="KW-0812">Transmembrane</keyword>
<protein>
    <recommendedName>
        <fullName evidence="4">Nuclear membrane fusion protein Kar5</fullName>
    </recommendedName>
</protein>
<dbReference type="Proteomes" id="UP001430848">
    <property type="component" value="Unassembled WGS sequence"/>
</dbReference>
<organism evidence="2 3">
    <name type="scientific">Diaporthe eres</name>
    <name type="common">Phomopsis oblonga</name>
    <dbReference type="NCBI Taxonomy" id="83184"/>
    <lineage>
        <taxon>Eukaryota</taxon>
        <taxon>Fungi</taxon>
        <taxon>Dikarya</taxon>
        <taxon>Ascomycota</taxon>
        <taxon>Pezizomycotina</taxon>
        <taxon>Sordariomycetes</taxon>
        <taxon>Sordariomycetidae</taxon>
        <taxon>Diaporthales</taxon>
        <taxon>Diaporthaceae</taxon>
        <taxon>Diaporthe</taxon>
        <taxon>Diaporthe eres species complex</taxon>
    </lineage>
</organism>
<name>A0ABR1PCL4_DIAER</name>
<comment type="caution">
    <text evidence="2">The sequence shown here is derived from an EMBL/GenBank/DDBJ whole genome shotgun (WGS) entry which is preliminary data.</text>
</comment>
<evidence type="ECO:0000313" key="2">
    <source>
        <dbReference type="EMBL" id="KAK7732701.1"/>
    </source>
</evidence>
<proteinExistence type="predicted"/>
<sequence>MAERVSHQDFILLSIPWAGENGLQHEEPCYITFEPPFEPPPRPLVLEIANSEFGRCLASTTYAAPSSEPAPNVEPVRVGWQPPRQQMTWTRLLVLVSVVLAVAVGAIATRLGPPLTILPMTHEQLAADRMIEGAVARYEQAVLDIRSAPDPHFDEMSEDVSNVCVKVGSPSMAFFGHDAELNETKGIELFDEIRATLQGAYSQLAGSCEHLLRLLSHASYEHMALSRQLRADGDIFGTAMRGLKILEGDLLAASQYGQSSDRVAGAISYNLSPWSDSQWPWAVASTRNTTDRLRRLAVEALGEADGRFGRLVDGALISVERAQSALGGCDLRRDWLAPICSPACCLQLGEQAHRLESLRLGLARHVFAVRERLALVAEVIAAADGAIAHLDGVTDEMGALVLALDSLRGSGWVVKTSSALTMWDVAPAAAILGTLHRVMAAMV</sequence>
<accession>A0ABR1PCL4</accession>
<keyword evidence="1" id="KW-1133">Transmembrane helix</keyword>
<reference evidence="2 3" key="1">
    <citation type="submission" date="2024-02" db="EMBL/GenBank/DDBJ databases">
        <title>De novo assembly and annotation of 12 fungi associated with fruit tree decline syndrome in Ontario, Canada.</title>
        <authorList>
            <person name="Sulman M."/>
            <person name="Ellouze W."/>
            <person name="Ilyukhin E."/>
        </authorList>
    </citation>
    <scope>NUCLEOTIDE SEQUENCE [LARGE SCALE GENOMIC DNA]</scope>
    <source>
        <strain evidence="2 3">M169</strain>
    </source>
</reference>
<keyword evidence="3" id="KW-1185">Reference proteome</keyword>
<evidence type="ECO:0008006" key="4">
    <source>
        <dbReference type="Google" id="ProtNLM"/>
    </source>
</evidence>
<feature type="transmembrane region" description="Helical" evidence="1">
    <location>
        <begin position="92"/>
        <end position="112"/>
    </location>
</feature>
<evidence type="ECO:0000313" key="3">
    <source>
        <dbReference type="Proteomes" id="UP001430848"/>
    </source>
</evidence>
<keyword evidence="1" id="KW-0472">Membrane</keyword>
<dbReference type="EMBL" id="JAKNSF020000019">
    <property type="protein sequence ID" value="KAK7732701.1"/>
    <property type="molecule type" value="Genomic_DNA"/>
</dbReference>